<keyword evidence="3" id="KW-1185">Reference proteome</keyword>
<dbReference type="SMART" id="SM00671">
    <property type="entry name" value="SEL1"/>
    <property type="match status" value="10"/>
</dbReference>
<dbReference type="InterPro" id="IPR011990">
    <property type="entry name" value="TPR-like_helical_dom_sf"/>
</dbReference>
<name>A0ABR2GTJ3_9EUKA</name>
<comment type="similarity">
    <text evidence="1">Belongs to the sel-1 family.</text>
</comment>
<dbReference type="InterPro" id="IPR050767">
    <property type="entry name" value="Sel1_AlgK"/>
</dbReference>
<dbReference type="EMBL" id="JAPFFF010000062">
    <property type="protein sequence ID" value="KAK8836958.1"/>
    <property type="molecule type" value="Genomic_DNA"/>
</dbReference>
<proteinExistence type="inferred from homology"/>
<evidence type="ECO:0000313" key="3">
    <source>
        <dbReference type="Proteomes" id="UP001470230"/>
    </source>
</evidence>
<dbReference type="InterPro" id="IPR036770">
    <property type="entry name" value="Ankyrin_rpt-contain_sf"/>
</dbReference>
<comment type="caution">
    <text evidence="2">The sequence shown here is derived from an EMBL/GenBank/DDBJ whole genome shotgun (WGS) entry which is preliminary data.</text>
</comment>
<dbReference type="Gene3D" id="1.25.40.20">
    <property type="entry name" value="Ankyrin repeat-containing domain"/>
    <property type="match status" value="2"/>
</dbReference>
<gene>
    <name evidence="2" type="ORF">M9Y10_036992</name>
</gene>
<dbReference type="Pfam" id="PF12796">
    <property type="entry name" value="Ank_2"/>
    <property type="match status" value="1"/>
</dbReference>
<evidence type="ECO:0000313" key="2">
    <source>
        <dbReference type="EMBL" id="KAK8836958.1"/>
    </source>
</evidence>
<dbReference type="InterPro" id="IPR006597">
    <property type="entry name" value="Sel1-like"/>
</dbReference>
<dbReference type="InterPro" id="IPR002110">
    <property type="entry name" value="Ankyrin_rpt"/>
</dbReference>
<dbReference type="Proteomes" id="UP001470230">
    <property type="component" value="Unassembled WGS sequence"/>
</dbReference>
<organism evidence="2 3">
    <name type="scientific">Tritrichomonas musculus</name>
    <dbReference type="NCBI Taxonomy" id="1915356"/>
    <lineage>
        <taxon>Eukaryota</taxon>
        <taxon>Metamonada</taxon>
        <taxon>Parabasalia</taxon>
        <taxon>Tritrichomonadida</taxon>
        <taxon>Tritrichomonadidae</taxon>
        <taxon>Tritrichomonas</taxon>
    </lineage>
</organism>
<evidence type="ECO:0000256" key="1">
    <source>
        <dbReference type="ARBA" id="ARBA00038101"/>
    </source>
</evidence>
<accession>A0ABR2GTJ3</accession>
<sequence>MHKNHIVFLNADDIKQEQIFELNPHSLCIFNPSYNINFFEIIPKKFIISSNNRSFYFNTELLKDTSSVISKFILGNPENLHFHIDIEDENNVLEKLEQLYQGKVIIVDEKDFSVFNQITLSLNILDDIPISPGQENHSKLASFTFVISKNSFYDFISNISFPKFSIITRNHKYKCNPIGIQCSKVISNFLSQEPNKNCFYYDFDDSFSEFQFMYDFFNCKMVDITTDNMQSLKKIAEDLQITPIIEDIDKYIKEHDQLMETVDDQQLSTESIEKLFHHLYHIKELPISRVKIFIESEWSNTIEKVQELAAFILQVVKSDFRLHNAIIDLLLQLNNNENDDEEENETNQLPILVPFIVSYLMNSFGESKHCCSLIVKLRREGLIQQEDILKKLRDILLQEEIEDEQEEKFEIHLDLPFNNNNNNDLPKKKQIDERIMNIFDWFLPEMFQIRRDVVEYIIKKSEKIKKHFFMSFLPDKLDKYKEMLDSGEPTDMITIFLRNDDVDSLRTFIINEKIDIFEKTVPYNIYEDFVENGDTTYLNYAAAYGSIKCFKFLLLNHMNVDSLSFECAVYGGSSEIIRIVDQNMTLYSKIIISCFSGKILNIIIPAIKKHRNDLLDWILEEKIKNCNFFNELATVSIQNGNAHSLFEIMNKGFDLLSNQQIIQFSNENGFYTLSKIIFDIIIEKVRNPNFSSIYKSFVSFGNLSIFLLFVDYIDNKTLTLSLKVAVEFSHLKIIEYFFEKLIFTKKIDIQSKTIKEVLSISALKNDFELFNYLINEFQKMNPSFYQEFSWSREILPNACKNGKIKIVEKIIEIIYKFENSIENDITTSFIQAAIYGHIDILKYLTNSSLTINYETLSKSGIEMKSINSEIFSFMIEKSPENLKDKLLSNFIYVALYTRNKDLAEYILKQKNDFENSLIHAVETNDLDIVDLVLKYNKKSSLVNKVLRSRTPLCIAVKNNNLPIVQRLLSLDNIDPNLRDQNNPNPLQIACDKNYIEICERLLQMDKIDPNIENPYIPLHISLIYKRWEIVEMLLEHPKIKIREDEDDLAILISSKKIKLIKLYADKGSTEAMVYYSNVVGEDKEEAIKYMKKAADNGNVKGMLTYGSMLESGDGNYKEAAQYYKMASDKGSIEGSLSYALMLVNGKGVEVNKEEAAKYFKLGAEKGNIKAIVQYGQMLLDGIGVPVDEEEAARHFRQAAFKGHPDGMFYFGHVLYSGRGVSANKRKAIQYYINAANSGSTLAMIEYGNILENENNGAKKEEAKRYYKMAANKGNPIGINNYGWILLCTGSEQEDYEEACQYFKKAADMGNLNALFNYGFMLDNGLGIPINHEEAERCYNLVIEKGRTDIILLLAERLEEGKGLAKNEKEALRYYKMAADAGCIDAMFSYAKMRENDCDAISNKEEAIRYYKMAAEKGHADAMKSYQRLTM</sequence>
<dbReference type="PANTHER" id="PTHR11102:SF160">
    <property type="entry name" value="ERAD-ASSOCIATED E3 UBIQUITIN-PROTEIN LIGASE COMPONENT HRD3"/>
    <property type="match status" value="1"/>
</dbReference>
<dbReference type="SUPFAM" id="SSF48403">
    <property type="entry name" value="Ankyrin repeat"/>
    <property type="match status" value="2"/>
</dbReference>
<dbReference type="Pfam" id="PF08238">
    <property type="entry name" value="Sel1"/>
    <property type="match status" value="10"/>
</dbReference>
<dbReference type="PANTHER" id="PTHR11102">
    <property type="entry name" value="SEL-1-LIKE PROTEIN"/>
    <property type="match status" value="1"/>
</dbReference>
<dbReference type="Gene3D" id="1.25.40.10">
    <property type="entry name" value="Tetratricopeptide repeat domain"/>
    <property type="match status" value="2"/>
</dbReference>
<protein>
    <submittedName>
        <fullName evidence="2">Uncharacterized protein</fullName>
    </submittedName>
</protein>
<dbReference type="SUPFAM" id="SSF81901">
    <property type="entry name" value="HCP-like"/>
    <property type="match status" value="2"/>
</dbReference>
<reference evidence="2 3" key="1">
    <citation type="submission" date="2024-04" db="EMBL/GenBank/DDBJ databases">
        <title>Tritrichomonas musculus Genome.</title>
        <authorList>
            <person name="Alves-Ferreira E."/>
            <person name="Grigg M."/>
            <person name="Lorenzi H."/>
            <person name="Galac M."/>
        </authorList>
    </citation>
    <scope>NUCLEOTIDE SEQUENCE [LARGE SCALE GENOMIC DNA]</scope>
    <source>
        <strain evidence="2 3">EAF2021</strain>
    </source>
</reference>
<dbReference type="SMART" id="SM00248">
    <property type="entry name" value="ANK"/>
    <property type="match status" value="6"/>
</dbReference>